<dbReference type="AlphaFoldDB" id="A0A7X3MFH5"/>
<comment type="caution">
    <text evidence="8">The sequence shown here is derived from an EMBL/GenBank/DDBJ whole genome shotgun (WGS) entry which is preliminary data.</text>
</comment>
<sequence>MKDRSNFSNKLGFVLAAAGSAVGLGNIWRFPYLAAQYGGGTFLLIYLILAVTFGFTLMIAEIALGRKTGLSAIGAFQSLDKRFNFLGILAVIVPVIIFPYYSVIGGWVVKYFTVFVTGGVKESASDTYFTDFISGTGEPIGWFFLFLALTAVVVLCGVEKGIEKVSKIMMPILVMLTIIISVYGLTLKGSMEGLIYYIKPHMADVSIKTILAAMGQLFYSMSLAMGIMITYGSYMKKSDSLESSVRQIELFDTGIAFLAGLMIIPAVFAFSGGDRSALNAGPGLMFMTLPKVFASMKFGGVIGTIFFMLVFFAALTSAISLMETIVSVFMDKFGWKRRFTGIFVAILALIMGIPSSLGFGSLSFISWNGMSVLDIMDFASNSVLMPIVALFTCIFVGFVIKPKAIADEVKETDGTFRSEGMFNIMIKWVAPLFLFIILISSVASGLGLFKL</sequence>
<dbReference type="Proteomes" id="UP000460412">
    <property type="component" value="Unassembled WGS sequence"/>
</dbReference>
<dbReference type="PRINTS" id="PR00176">
    <property type="entry name" value="NANEUSMPORT"/>
</dbReference>
<evidence type="ECO:0000256" key="2">
    <source>
        <dbReference type="ARBA" id="ARBA00022448"/>
    </source>
</evidence>
<evidence type="ECO:0000256" key="6">
    <source>
        <dbReference type="RuleBase" id="RU003732"/>
    </source>
</evidence>
<evidence type="ECO:0000313" key="8">
    <source>
        <dbReference type="EMBL" id="MXP75453.1"/>
    </source>
</evidence>
<dbReference type="InterPro" id="IPR000175">
    <property type="entry name" value="Na/ntran_symport"/>
</dbReference>
<proteinExistence type="inferred from homology"/>
<dbReference type="NCBIfam" id="NF037979">
    <property type="entry name" value="Na_transp"/>
    <property type="match status" value="1"/>
</dbReference>
<dbReference type="EMBL" id="WUQX01000001">
    <property type="protein sequence ID" value="MXP75453.1"/>
    <property type="molecule type" value="Genomic_DNA"/>
</dbReference>
<evidence type="ECO:0000313" key="9">
    <source>
        <dbReference type="Proteomes" id="UP000460412"/>
    </source>
</evidence>
<name>A0A7X3MFH5_9FIRM</name>
<dbReference type="Pfam" id="PF00209">
    <property type="entry name" value="SNF"/>
    <property type="match status" value="2"/>
</dbReference>
<evidence type="ECO:0000256" key="5">
    <source>
        <dbReference type="ARBA" id="ARBA00023136"/>
    </source>
</evidence>
<feature type="transmembrane region" description="Helical" evidence="7">
    <location>
        <begin position="43"/>
        <end position="64"/>
    </location>
</feature>
<keyword evidence="9" id="KW-1185">Reference proteome</keyword>
<accession>A0A7X3MFH5</accession>
<feature type="transmembrane region" description="Helical" evidence="7">
    <location>
        <begin position="292"/>
        <end position="321"/>
    </location>
</feature>
<feature type="transmembrane region" description="Helical" evidence="7">
    <location>
        <begin position="378"/>
        <end position="400"/>
    </location>
</feature>
<feature type="transmembrane region" description="Helical" evidence="7">
    <location>
        <begin position="170"/>
        <end position="187"/>
    </location>
</feature>
<dbReference type="PANTHER" id="PTHR42948">
    <property type="entry name" value="TRANSPORTER"/>
    <property type="match status" value="1"/>
</dbReference>
<feature type="transmembrane region" description="Helical" evidence="7">
    <location>
        <begin position="140"/>
        <end position="158"/>
    </location>
</feature>
<dbReference type="SUPFAM" id="SSF161070">
    <property type="entry name" value="SNF-like"/>
    <property type="match status" value="1"/>
</dbReference>
<dbReference type="PROSITE" id="PS50267">
    <property type="entry name" value="NA_NEUROTRAN_SYMP_3"/>
    <property type="match status" value="1"/>
</dbReference>
<dbReference type="RefSeq" id="WP_159750708.1">
    <property type="nucleotide sequence ID" value="NZ_CATIYY010000152.1"/>
</dbReference>
<dbReference type="PANTHER" id="PTHR42948:SF1">
    <property type="entry name" value="TRANSPORTER"/>
    <property type="match status" value="1"/>
</dbReference>
<keyword evidence="3 6" id="KW-0812">Transmembrane</keyword>
<dbReference type="CDD" id="cd10336">
    <property type="entry name" value="SLC6sbd_Tyt1-Like"/>
    <property type="match status" value="1"/>
</dbReference>
<dbReference type="GO" id="GO:0015293">
    <property type="term" value="F:symporter activity"/>
    <property type="evidence" value="ECO:0007669"/>
    <property type="project" value="UniProtKB-KW"/>
</dbReference>
<keyword evidence="4 7" id="KW-1133">Transmembrane helix</keyword>
<comment type="subcellular location">
    <subcellularLocation>
        <location evidence="1">Membrane</location>
        <topology evidence="1">Multi-pass membrane protein</topology>
    </subcellularLocation>
</comment>
<feature type="transmembrane region" description="Helical" evidence="7">
    <location>
        <begin position="428"/>
        <end position="449"/>
    </location>
</feature>
<evidence type="ECO:0000256" key="3">
    <source>
        <dbReference type="ARBA" id="ARBA00022692"/>
    </source>
</evidence>
<feature type="transmembrane region" description="Helical" evidence="7">
    <location>
        <begin position="207"/>
        <end position="229"/>
    </location>
</feature>
<keyword evidence="6" id="KW-0769">Symport</keyword>
<dbReference type="PROSITE" id="PS00610">
    <property type="entry name" value="NA_NEUROTRAN_SYMP_1"/>
    <property type="match status" value="1"/>
</dbReference>
<feature type="transmembrane region" description="Helical" evidence="7">
    <location>
        <begin position="250"/>
        <end position="272"/>
    </location>
</feature>
<evidence type="ECO:0000256" key="1">
    <source>
        <dbReference type="ARBA" id="ARBA00004141"/>
    </source>
</evidence>
<feature type="transmembrane region" description="Helical" evidence="7">
    <location>
        <begin position="85"/>
        <end position="109"/>
    </location>
</feature>
<reference evidence="8 9" key="1">
    <citation type="submission" date="2019-12" db="EMBL/GenBank/DDBJ databases">
        <title>Sporaefaciens musculi gen. nov., sp. nov., a novel bacterium isolated from the caecum of an obese mouse.</title>
        <authorList>
            <person name="Rasmussen T.S."/>
            <person name="Streidl T."/>
            <person name="Hitch T.C.A."/>
            <person name="Wortmann E."/>
            <person name="Deptula P."/>
            <person name="Hansen M."/>
            <person name="Nielsen D.S."/>
            <person name="Clavel T."/>
            <person name="Vogensen F.K."/>
        </authorList>
    </citation>
    <scope>NUCLEOTIDE SEQUENCE [LARGE SCALE GENOMIC DNA]</scope>
    <source>
        <strain evidence="8 9">WCA-9-b2</strain>
    </source>
</reference>
<keyword evidence="2 6" id="KW-0813">Transport</keyword>
<keyword evidence="5 7" id="KW-0472">Membrane</keyword>
<dbReference type="InterPro" id="IPR047218">
    <property type="entry name" value="YocR/YhdH-like"/>
</dbReference>
<evidence type="ECO:0000256" key="4">
    <source>
        <dbReference type="ARBA" id="ARBA00022989"/>
    </source>
</evidence>
<gene>
    <name evidence="8" type="ORF">GN277_08690</name>
</gene>
<protein>
    <recommendedName>
        <fullName evidence="6">Transporter</fullName>
    </recommendedName>
</protein>
<dbReference type="InterPro" id="IPR037272">
    <property type="entry name" value="SNS_sf"/>
</dbReference>
<dbReference type="GO" id="GO:0016020">
    <property type="term" value="C:membrane"/>
    <property type="evidence" value="ECO:0007669"/>
    <property type="project" value="UniProtKB-SubCell"/>
</dbReference>
<feature type="transmembrane region" description="Helical" evidence="7">
    <location>
        <begin position="342"/>
        <end position="366"/>
    </location>
</feature>
<comment type="similarity">
    <text evidence="6">Belongs to the sodium:neurotransmitter symporter (SNF) (TC 2.A.22) family.</text>
</comment>
<feature type="transmembrane region" description="Helical" evidence="7">
    <location>
        <begin position="12"/>
        <end position="31"/>
    </location>
</feature>
<organism evidence="8 9">
    <name type="scientific">Sporofaciens musculi</name>
    <dbReference type="NCBI Taxonomy" id="2681861"/>
    <lineage>
        <taxon>Bacteria</taxon>
        <taxon>Bacillati</taxon>
        <taxon>Bacillota</taxon>
        <taxon>Clostridia</taxon>
        <taxon>Lachnospirales</taxon>
        <taxon>Lachnospiraceae</taxon>
        <taxon>Sporofaciens</taxon>
    </lineage>
</organism>
<evidence type="ECO:0000256" key="7">
    <source>
        <dbReference type="SAM" id="Phobius"/>
    </source>
</evidence>